<sequence>MILIRREPGAGLDVTVFICPQQDLQRECDPVRDGGLMLPHARTSSRRGDDPDGPVVMVLFQGSKLERLPSQPKIKRSCQWVHQHHPRPSQPSLGVMVKWWVAAPYGSKKFNEGEP</sequence>
<dbReference type="EMBL" id="BGZK01000392">
    <property type="protein sequence ID" value="GBP41056.1"/>
    <property type="molecule type" value="Genomic_DNA"/>
</dbReference>
<comment type="caution">
    <text evidence="2">The sequence shown here is derived from an EMBL/GenBank/DDBJ whole genome shotgun (WGS) entry which is preliminary data.</text>
</comment>
<feature type="region of interest" description="Disordered" evidence="1">
    <location>
        <begin position="30"/>
        <end position="54"/>
    </location>
</feature>
<evidence type="ECO:0000256" key="1">
    <source>
        <dbReference type="SAM" id="MobiDB-lite"/>
    </source>
</evidence>
<dbReference type="Proteomes" id="UP000299102">
    <property type="component" value="Unassembled WGS sequence"/>
</dbReference>
<accession>A0A4C1VPI9</accession>
<protein>
    <submittedName>
        <fullName evidence="2">Uncharacterized protein</fullName>
    </submittedName>
</protein>
<evidence type="ECO:0000313" key="2">
    <source>
        <dbReference type="EMBL" id="GBP41056.1"/>
    </source>
</evidence>
<evidence type="ECO:0000313" key="3">
    <source>
        <dbReference type="Proteomes" id="UP000299102"/>
    </source>
</evidence>
<reference evidence="2 3" key="1">
    <citation type="journal article" date="2019" name="Commun. Biol.">
        <title>The bagworm genome reveals a unique fibroin gene that provides high tensile strength.</title>
        <authorList>
            <person name="Kono N."/>
            <person name="Nakamura H."/>
            <person name="Ohtoshi R."/>
            <person name="Tomita M."/>
            <person name="Numata K."/>
            <person name="Arakawa K."/>
        </authorList>
    </citation>
    <scope>NUCLEOTIDE SEQUENCE [LARGE SCALE GENOMIC DNA]</scope>
</reference>
<keyword evidence="3" id="KW-1185">Reference proteome</keyword>
<gene>
    <name evidence="2" type="ORF">EVAR_32877_1</name>
</gene>
<organism evidence="2 3">
    <name type="scientific">Eumeta variegata</name>
    <name type="common">Bagworm moth</name>
    <name type="synonym">Eumeta japonica</name>
    <dbReference type="NCBI Taxonomy" id="151549"/>
    <lineage>
        <taxon>Eukaryota</taxon>
        <taxon>Metazoa</taxon>
        <taxon>Ecdysozoa</taxon>
        <taxon>Arthropoda</taxon>
        <taxon>Hexapoda</taxon>
        <taxon>Insecta</taxon>
        <taxon>Pterygota</taxon>
        <taxon>Neoptera</taxon>
        <taxon>Endopterygota</taxon>
        <taxon>Lepidoptera</taxon>
        <taxon>Glossata</taxon>
        <taxon>Ditrysia</taxon>
        <taxon>Tineoidea</taxon>
        <taxon>Psychidae</taxon>
        <taxon>Oiketicinae</taxon>
        <taxon>Eumeta</taxon>
    </lineage>
</organism>
<name>A0A4C1VPI9_EUMVA</name>
<dbReference type="AlphaFoldDB" id="A0A4C1VPI9"/>
<proteinExistence type="predicted"/>